<keyword evidence="2" id="KW-1185">Reference proteome</keyword>
<name>A0ABP7VCL5_9ACTN</name>
<dbReference type="EMBL" id="BAAAZG010000006">
    <property type="protein sequence ID" value="GAA4064417.1"/>
    <property type="molecule type" value="Genomic_DNA"/>
</dbReference>
<dbReference type="Proteomes" id="UP001500683">
    <property type="component" value="Unassembled WGS sequence"/>
</dbReference>
<evidence type="ECO:0008006" key="3">
    <source>
        <dbReference type="Google" id="ProtNLM"/>
    </source>
</evidence>
<evidence type="ECO:0000313" key="2">
    <source>
        <dbReference type="Proteomes" id="UP001500683"/>
    </source>
</evidence>
<gene>
    <name evidence="1" type="ORF">GCM10022214_17860</name>
</gene>
<proteinExistence type="predicted"/>
<organism evidence="1 2">
    <name type="scientific">Actinomadura miaoliensis</name>
    <dbReference type="NCBI Taxonomy" id="430685"/>
    <lineage>
        <taxon>Bacteria</taxon>
        <taxon>Bacillati</taxon>
        <taxon>Actinomycetota</taxon>
        <taxon>Actinomycetes</taxon>
        <taxon>Streptosporangiales</taxon>
        <taxon>Thermomonosporaceae</taxon>
        <taxon>Actinomadura</taxon>
    </lineage>
</organism>
<accession>A0ABP7VCL5</accession>
<reference evidence="2" key="1">
    <citation type="journal article" date="2019" name="Int. J. Syst. Evol. Microbiol.">
        <title>The Global Catalogue of Microorganisms (GCM) 10K type strain sequencing project: providing services to taxonomists for standard genome sequencing and annotation.</title>
        <authorList>
            <consortium name="The Broad Institute Genomics Platform"/>
            <consortium name="The Broad Institute Genome Sequencing Center for Infectious Disease"/>
            <person name="Wu L."/>
            <person name="Ma J."/>
        </authorList>
    </citation>
    <scope>NUCLEOTIDE SEQUENCE [LARGE SCALE GENOMIC DNA]</scope>
    <source>
        <strain evidence="2">JCM 16702</strain>
    </source>
</reference>
<sequence>MGTWGTGPFDSDYAADFVDRLDAADADARLELVSSTLHGMAQATGPIHDGAEGVAAAAVVAGRCPGGERYAAMEGFPTRPLPKIPATLREVAAAALERALAPESAMSFGWVTPEDAAAWQAEVERIRAVLLPAEGDAGHG</sequence>
<dbReference type="RefSeq" id="WP_344943522.1">
    <property type="nucleotide sequence ID" value="NZ_BAAAZG010000006.1"/>
</dbReference>
<comment type="caution">
    <text evidence="1">The sequence shown here is derived from an EMBL/GenBank/DDBJ whole genome shotgun (WGS) entry which is preliminary data.</text>
</comment>
<dbReference type="InterPro" id="IPR025355">
    <property type="entry name" value="DUF4259"/>
</dbReference>
<evidence type="ECO:0000313" key="1">
    <source>
        <dbReference type="EMBL" id="GAA4064417.1"/>
    </source>
</evidence>
<dbReference type="Pfam" id="PF14078">
    <property type="entry name" value="DUF4259"/>
    <property type="match status" value="1"/>
</dbReference>
<protein>
    <recommendedName>
        <fullName evidence="3">DUF4259 domain-containing protein</fullName>
    </recommendedName>
</protein>